<feature type="transmembrane region" description="Helical" evidence="1">
    <location>
        <begin position="89"/>
        <end position="106"/>
    </location>
</feature>
<evidence type="ECO:0000313" key="4">
    <source>
        <dbReference type="Proteomes" id="UP001338137"/>
    </source>
</evidence>
<comment type="caution">
    <text evidence="3">The sequence shown here is derived from an EMBL/GenBank/DDBJ whole genome shotgun (WGS) entry which is preliminary data.</text>
</comment>
<dbReference type="Proteomes" id="UP001338137">
    <property type="component" value="Unassembled WGS sequence"/>
</dbReference>
<keyword evidence="1" id="KW-0812">Transmembrane</keyword>
<dbReference type="InterPro" id="IPR036938">
    <property type="entry name" value="PAP2/HPO_sf"/>
</dbReference>
<feature type="domain" description="Phosphatidic acid phosphatase type 2/haloperoxidase" evidence="2">
    <location>
        <begin position="88"/>
        <end position="201"/>
    </location>
</feature>
<feature type="transmembrane region" description="Helical" evidence="1">
    <location>
        <begin position="126"/>
        <end position="148"/>
    </location>
</feature>
<dbReference type="PANTHER" id="PTHR14969">
    <property type="entry name" value="SPHINGOSINE-1-PHOSPHATE PHOSPHOHYDROLASE"/>
    <property type="match status" value="1"/>
</dbReference>
<evidence type="ECO:0000256" key="1">
    <source>
        <dbReference type="SAM" id="Phobius"/>
    </source>
</evidence>
<organism evidence="3 4">
    <name type="scientific">Paenibacillus alba</name>
    <dbReference type="NCBI Taxonomy" id="1197127"/>
    <lineage>
        <taxon>Bacteria</taxon>
        <taxon>Bacillati</taxon>
        <taxon>Bacillota</taxon>
        <taxon>Bacilli</taxon>
        <taxon>Bacillales</taxon>
        <taxon>Paenibacillaceae</taxon>
        <taxon>Paenibacillus</taxon>
    </lineage>
</organism>
<keyword evidence="1" id="KW-0472">Membrane</keyword>
<gene>
    <name evidence="3" type="ORF">P4I72_08505</name>
</gene>
<dbReference type="RefSeq" id="WP_326071537.1">
    <property type="nucleotide sequence ID" value="NZ_JARLKY010000018.1"/>
</dbReference>
<evidence type="ECO:0000313" key="3">
    <source>
        <dbReference type="EMBL" id="MEC0227162.1"/>
    </source>
</evidence>
<proteinExistence type="predicted"/>
<reference evidence="3 4" key="1">
    <citation type="submission" date="2023-03" db="EMBL/GenBank/DDBJ databases">
        <title>Bacillus Genome Sequencing.</title>
        <authorList>
            <person name="Dunlap C."/>
        </authorList>
    </citation>
    <scope>NUCLEOTIDE SEQUENCE [LARGE SCALE GENOMIC DNA]</scope>
    <source>
        <strain evidence="3 4">BD-533</strain>
    </source>
</reference>
<feature type="transmembrane region" description="Helical" evidence="1">
    <location>
        <begin position="160"/>
        <end position="180"/>
    </location>
</feature>
<accession>A0ABU6FZ34</accession>
<dbReference type="CDD" id="cd03392">
    <property type="entry name" value="PAP2_like_2"/>
    <property type="match status" value="1"/>
</dbReference>
<evidence type="ECO:0000259" key="2">
    <source>
        <dbReference type="SMART" id="SM00014"/>
    </source>
</evidence>
<dbReference type="Gene3D" id="1.20.144.10">
    <property type="entry name" value="Phosphatidic acid phosphatase type 2/haloperoxidase"/>
    <property type="match status" value="2"/>
</dbReference>
<keyword evidence="1" id="KW-1133">Transmembrane helix</keyword>
<dbReference type="Pfam" id="PF01569">
    <property type="entry name" value="PAP2"/>
    <property type="match status" value="1"/>
</dbReference>
<sequence>MSPKLKFTFVLLLSILSLCCFILVASMIKGQWIAQFDQTIISFIQGLESPGITSFMKVFTFIGSTTMVIVITLAATLFLYFVLHHRLELIFLLVMMSATGIINQLLKHYFVRQRPDLHRLIEETGYSFPSGHSMAAFALYASLAFLLWRHIAARTGRISLIILSSLMILCIGTSRIYLGVHYPSDVFGGYLASGFCFTLAVWLFQWYKEYRAYPRQSKQITS</sequence>
<feature type="transmembrane region" description="Helical" evidence="1">
    <location>
        <begin position="54"/>
        <end position="82"/>
    </location>
</feature>
<feature type="transmembrane region" description="Helical" evidence="1">
    <location>
        <begin position="186"/>
        <end position="207"/>
    </location>
</feature>
<name>A0ABU6FZ34_9BACL</name>
<dbReference type="SMART" id="SM00014">
    <property type="entry name" value="acidPPc"/>
    <property type="match status" value="1"/>
</dbReference>
<dbReference type="PANTHER" id="PTHR14969:SF13">
    <property type="entry name" value="AT30094P"/>
    <property type="match status" value="1"/>
</dbReference>
<dbReference type="EMBL" id="JARLKY010000018">
    <property type="protein sequence ID" value="MEC0227162.1"/>
    <property type="molecule type" value="Genomic_DNA"/>
</dbReference>
<dbReference type="InterPro" id="IPR000326">
    <property type="entry name" value="PAP2/HPO"/>
</dbReference>
<dbReference type="SUPFAM" id="SSF48317">
    <property type="entry name" value="Acid phosphatase/Vanadium-dependent haloperoxidase"/>
    <property type="match status" value="1"/>
</dbReference>
<protein>
    <submittedName>
        <fullName evidence="3">Phosphatase PAP2 family protein</fullName>
    </submittedName>
</protein>
<keyword evidence="4" id="KW-1185">Reference proteome</keyword>